<evidence type="ECO:0000256" key="8">
    <source>
        <dbReference type="ARBA" id="ARBA00049409"/>
    </source>
</evidence>
<comment type="caution">
    <text evidence="12">The sequence shown here is derived from an EMBL/GenBank/DDBJ whole genome shotgun (WGS) entry which is preliminary data.</text>
</comment>
<dbReference type="CDD" id="cd03089">
    <property type="entry name" value="PMM_PGM"/>
    <property type="match status" value="1"/>
</dbReference>
<dbReference type="Proteomes" id="UP000247498">
    <property type="component" value="Unassembled WGS sequence"/>
</dbReference>
<dbReference type="InterPro" id="IPR005844">
    <property type="entry name" value="A-D-PHexomutase_a/b/a-I"/>
</dbReference>
<feature type="domain" description="Alpha-D-phosphohexomutase alpha/beta/alpha" evidence="11">
    <location>
        <begin position="350"/>
        <end position="446"/>
    </location>
</feature>
<dbReference type="PANTHER" id="PTHR42946:SF1">
    <property type="entry name" value="PHOSPHOGLUCOMUTASE (ALPHA-D-GLUCOSE-1,6-BISPHOSPHATE-DEPENDENT)"/>
    <property type="match status" value="1"/>
</dbReference>
<dbReference type="InterPro" id="IPR005845">
    <property type="entry name" value="A-D-PHexomutase_a/b/a-II"/>
</dbReference>
<dbReference type="Pfam" id="PF02880">
    <property type="entry name" value="PGM_PMM_III"/>
    <property type="match status" value="1"/>
</dbReference>
<evidence type="ECO:0000313" key="12">
    <source>
        <dbReference type="EMBL" id="GBF99435.1"/>
    </source>
</evidence>
<comment type="catalytic activity">
    <reaction evidence="8">
        <text>O-phospho-L-seryl-[protein] + alpha-D-glucose 1-phosphate = alpha-D-glucose 1,6-bisphosphate + L-seryl-[protein]</text>
        <dbReference type="Rhea" id="RHEA:68748"/>
        <dbReference type="Rhea" id="RHEA-COMP:9863"/>
        <dbReference type="Rhea" id="RHEA-COMP:11604"/>
        <dbReference type="ChEBI" id="CHEBI:29999"/>
        <dbReference type="ChEBI" id="CHEBI:58392"/>
        <dbReference type="ChEBI" id="CHEBI:58601"/>
        <dbReference type="ChEBI" id="CHEBI:83421"/>
    </reaction>
</comment>
<dbReference type="FunCoup" id="A0A2V0PQF0">
    <property type="interactions" value="309"/>
</dbReference>
<evidence type="ECO:0000259" key="10">
    <source>
        <dbReference type="Pfam" id="PF02879"/>
    </source>
</evidence>
<evidence type="ECO:0000256" key="3">
    <source>
        <dbReference type="ARBA" id="ARBA00010231"/>
    </source>
</evidence>
<keyword evidence="5" id="KW-0313">Glucose metabolism</keyword>
<dbReference type="Pfam" id="PF02879">
    <property type="entry name" value="PGM_PMM_II"/>
    <property type="match status" value="1"/>
</dbReference>
<sequence>MSPGRGSGGLITPPACARGCAVRRPAARRAVPRVAAYLAAGPTAATADTLAAFKRLQNGSDIRGVGLKADPSHVVTLTPAAAYFIGRAFVRFLRGRAAPSDGAARMRVCVGSDPRLSGPLLRAALLTGLADEGAEVEDAGLSTTPAMFYSIIAPGSRVTGAVMMTASHMPLQNNGLKFFTAGGGLEKRDIASIVDAAGAMCADEGVVLNDPTSDTAFVLNRAIALPAIGTKVPLLEAYSSHLRSLIIEGVAHADHPNKPLEGLHIVVDAGNGSGGFFADQVLAPLGADVSGSQFLEPDGSFPNHIPNPENADAMAAAVEAVKKSGADLGIIFDTDVDRSGIVDSMGNPINSNRFIALMAAITLRDHPGTTIVTDSVTSNGLTSFIEGLGGQHCRFKRGYRNVINKGIELNEAGVDCELMMETSGHGALRENRYLDDGAYMAVKAVIELVRLRMSGCDITNGGCDLTALLRELREPAEAGEYRIKIKDADFKPVGAAVLEGFKAWLDKGAGGESAWSLDPVNHEGWRVSVDEGAGARGWALLRASLHDPLLVLNVESDVPGGVAKIRGHLLESFLSRHKDALDLSAL</sequence>
<evidence type="ECO:0000256" key="5">
    <source>
        <dbReference type="ARBA" id="ARBA00022526"/>
    </source>
</evidence>
<protein>
    <recommendedName>
        <fullName evidence="4">phosphoglucomutase (alpha-D-glucose-1,6-bisphosphate-dependent)</fullName>
        <ecNumber evidence="4">5.4.2.2</ecNumber>
    </recommendedName>
</protein>
<name>A0A2V0PQF0_9CHLO</name>
<keyword evidence="5" id="KW-0119">Carbohydrate metabolism</keyword>
<dbReference type="Gene3D" id="3.40.120.10">
    <property type="entry name" value="Alpha-D-Glucose-1,6-Bisphosphate, subunit A, domain 3"/>
    <property type="match status" value="3"/>
</dbReference>
<comment type="catalytic activity">
    <reaction evidence="1">
        <text>alpha-D-glucose 1-phosphate = alpha-D-glucose 6-phosphate</text>
        <dbReference type="Rhea" id="RHEA:23536"/>
        <dbReference type="ChEBI" id="CHEBI:58225"/>
        <dbReference type="ChEBI" id="CHEBI:58601"/>
        <dbReference type="EC" id="5.4.2.2"/>
    </reaction>
</comment>
<dbReference type="GO" id="GO:0006006">
    <property type="term" value="P:glucose metabolic process"/>
    <property type="evidence" value="ECO:0007669"/>
    <property type="project" value="UniProtKB-KW"/>
</dbReference>
<evidence type="ECO:0000313" key="13">
    <source>
        <dbReference type="Proteomes" id="UP000247498"/>
    </source>
</evidence>
<keyword evidence="6" id="KW-0597">Phosphoprotein</keyword>
<dbReference type="GO" id="GO:0004614">
    <property type="term" value="F:phosphoglucomutase activity"/>
    <property type="evidence" value="ECO:0007669"/>
    <property type="project" value="UniProtKB-EC"/>
</dbReference>
<proteinExistence type="inferred from homology"/>
<feature type="domain" description="Alpha-D-phosphohexomutase alpha/beta/alpha" evidence="9">
    <location>
        <begin position="59"/>
        <end position="194"/>
    </location>
</feature>
<feature type="domain" description="Alpha-D-phosphohexomutase alpha/beta/alpha" evidence="10">
    <location>
        <begin position="261"/>
        <end position="345"/>
    </location>
</feature>
<dbReference type="Pfam" id="PF02878">
    <property type="entry name" value="PGM_PMM_I"/>
    <property type="match status" value="1"/>
</dbReference>
<dbReference type="InParanoid" id="A0A2V0PQF0"/>
<dbReference type="SUPFAM" id="SSF53738">
    <property type="entry name" value="Phosphoglucomutase, first 3 domains"/>
    <property type="match status" value="3"/>
</dbReference>
<evidence type="ECO:0000259" key="11">
    <source>
        <dbReference type="Pfam" id="PF02880"/>
    </source>
</evidence>
<dbReference type="PANTHER" id="PTHR42946">
    <property type="entry name" value="PHOSPHOHEXOSE MUTASE"/>
    <property type="match status" value="1"/>
</dbReference>
<dbReference type="GO" id="GO:0004615">
    <property type="term" value="F:phosphomannomutase activity"/>
    <property type="evidence" value="ECO:0007669"/>
    <property type="project" value="TreeGrafter"/>
</dbReference>
<dbReference type="InterPro" id="IPR050060">
    <property type="entry name" value="Phosphoglucosamine_mutase"/>
</dbReference>
<dbReference type="InterPro" id="IPR005841">
    <property type="entry name" value="Alpha-D-phosphohexomutase_SF"/>
</dbReference>
<comment type="catalytic activity">
    <reaction evidence="7">
        <text>alpha-D-glucose 1,6-bisphosphate + L-seryl-[protein] = O-phospho-L-seryl-[protein] + alpha-D-glucose 6-phosphate</text>
        <dbReference type="Rhea" id="RHEA:68752"/>
        <dbReference type="Rhea" id="RHEA-COMP:9863"/>
        <dbReference type="Rhea" id="RHEA-COMP:11604"/>
        <dbReference type="ChEBI" id="CHEBI:29999"/>
        <dbReference type="ChEBI" id="CHEBI:58225"/>
        <dbReference type="ChEBI" id="CHEBI:58392"/>
        <dbReference type="ChEBI" id="CHEBI:83421"/>
    </reaction>
</comment>
<evidence type="ECO:0000259" key="9">
    <source>
        <dbReference type="Pfam" id="PF02878"/>
    </source>
</evidence>
<dbReference type="InterPro" id="IPR016055">
    <property type="entry name" value="A-D-PHexomutase_a/b/a-I/II/III"/>
</dbReference>
<gene>
    <name evidence="12" type="ORF">Rsub_11921</name>
</gene>
<comment type="similarity">
    <text evidence="3">Belongs to the phosphohexose mutase family.</text>
</comment>
<dbReference type="FunFam" id="3.40.120.10:FF:000010">
    <property type="entry name" value="phosphomannomutase/phosphoglucomutase isoform X1"/>
    <property type="match status" value="1"/>
</dbReference>
<dbReference type="OrthoDB" id="1743979at2759"/>
<dbReference type="EMBL" id="BDRX01000158">
    <property type="protein sequence ID" value="GBF99435.1"/>
    <property type="molecule type" value="Genomic_DNA"/>
</dbReference>
<evidence type="ECO:0000256" key="7">
    <source>
        <dbReference type="ARBA" id="ARBA00049318"/>
    </source>
</evidence>
<keyword evidence="13" id="KW-1185">Reference proteome</keyword>
<evidence type="ECO:0000256" key="4">
    <source>
        <dbReference type="ARBA" id="ARBA00012728"/>
    </source>
</evidence>
<accession>A0A2V0PQF0</accession>
<evidence type="ECO:0000256" key="6">
    <source>
        <dbReference type="ARBA" id="ARBA00022553"/>
    </source>
</evidence>
<evidence type="ECO:0000256" key="2">
    <source>
        <dbReference type="ARBA" id="ARBA00001946"/>
    </source>
</evidence>
<dbReference type="EC" id="5.4.2.2" evidence="4"/>
<evidence type="ECO:0000256" key="1">
    <source>
        <dbReference type="ARBA" id="ARBA00000443"/>
    </source>
</evidence>
<reference evidence="12 13" key="1">
    <citation type="journal article" date="2018" name="Sci. Rep.">
        <title>Raphidocelis subcapitata (=Pseudokirchneriella subcapitata) provides an insight into genome evolution and environmental adaptations in the Sphaeropleales.</title>
        <authorList>
            <person name="Suzuki S."/>
            <person name="Yamaguchi H."/>
            <person name="Nakajima N."/>
            <person name="Kawachi M."/>
        </authorList>
    </citation>
    <scope>NUCLEOTIDE SEQUENCE [LARGE SCALE GENOMIC DNA]</scope>
    <source>
        <strain evidence="12 13">NIES-35</strain>
    </source>
</reference>
<dbReference type="Gene3D" id="3.30.310.50">
    <property type="entry name" value="Alpha-D-phosphohexomutase, C-terminal domain"/>
    <property type="match status" value="1"/>
</dbReference>
<dbReference type="AlphaFoldDB" id="A0A2V0PQF0"/>
<dbReference type="PRINTS" id="PR00509">
    <property type="entry name" value="PGMPMM"/>
</dbReference>
<dbReference type="InterPro" id="IPR005846">
    <property type="entry name" value="A-D-PHexomutase_a/b/a-III"/>
</dbReference>
<comment type="cofactor">
    <cofactor evidence="2">
        <name>Mg(2+)</name>
        <dbReference type="ChEBI" id="CHEBI:18420"/>
    </cofactor>
</comment>
<dbReference type="STRING" id="307507.A0A2V0PQF0"/>
<organism evidence="12 13">
    <name type="scientific">Raphidocelis subcapitata</name>
    <dbReference type="NCBI Taxonomy" id="307507"/>
    <lineage>
        <taxon>Eukaryota</taxon>
        <taxon>Viridiplantae</taxon>
        <taxon>Chlorophyta</taxon>
        <taxon>core chlorophytes</taxon>
        <taxon>Chlorophyceae</taxon>
        <taxon>CS clade</taxon>
        <taxon>Sphaeropleales</taxon>
        <taxon>Selenastraceae</taxon>
        <taxon>Raphidocelis</taxon>
    </lineage>
</organism>